<gene>
    <name evidence="1" type="ORF">BCR42DRAFT_491211</name>
</gene>
<dbReference type="AlphaFoldDB" id="A0A1X2IIW3"/>
<comment type="caution">
    <text evidence="1">The sequence shown here is derived from an EMBL/GenBank/DDBJ whole genome shotgun (WGS) entry which is preliminary data.</text>
</comment>
<evidence type="ECO:0000313" key="2">
    <source>
        <dbReference type="Proteomes" id="UP000193560"/>
    </source>
</evidence>
<dbReference type="STRING" id="90262.A0A1X2IIW3"/>
<dbReference type="Proteomes" id="UP000193560">
    <property type="component" value="Unassembled WGS sequence"/>
</dbReference>
<organism evidence="1 2">
    <name type="scientific">Absidia repens</name>
    <dbReference type="NCBI Taxonomy" id="90262"/>
    <lineage>
        <taxon>Eukaryota</taxon>
        <taxon>Fungi</taxon>
        <taxon>Fungi incertae sedis</taxon>
        <taxon>Mucoromycota</taxon>
        <taxon>Mucoromycotina</taxon>
        <taxon>Mucoromycetes</taxon>
        <taxon>Mucorales</taxon>
        <taxon>Cunninghamellaceae</taxon>
        <taxon>Absidia</taxon>
    </lineage>
</organism>
<protein>
    <submittedName>
        <fullName evidence="1">Uncharacterized protein</fullName>
    </submittedName>
</protein>
<sequence>MQKTPLIRRIVLSSASIGQKYIWQQVASYSIESFTSTGEQEIVTGIEEVHEFMTETKRSLNIEANSLYSEKEIYDNALCTAAVLDDPRSMISRLSSLLEISVNKSMEQDKNVTGTST</sequence>
<accession>A0A1X2IIW3</accession>
<reference evidence="1 2" key="1">
    <citation type="submission" date="2016-07" db="EMBL/GenBank/DDBJ databases">
        <title>Pervasive Adenine N6-methylation of Active Genes in Fungi.</title>
        <authorList>
            <consortium name="DOE Joint Genome Institute"/>
            <person name="Mondo S.J."/>
            <person name="Dannebaum R.O."/>
            <person name="Kuo R.C."/>
            <person name="Labutti K."/>
            <person name="Haridas S."/>
            <person name="Kuo A."/>
            <person name="Salamov A."/>
            <person name="Ahrendt S.R."/>
            <person name="Lipzen A."/>
            <person name="Sullivan W."/>
            <person name="Andreopoulos W.B."/>
            <person name="Clum A."/>
            <person name="Lindquist E."/>
            <person name="Daum C."/>
            <person name="Ramamoorthy G.K."/>
            <person name="Gryganskyi A."/>
            <person name="Culley D."/>
            <person name="Magnuson J.K."/>
            <person name="James T.Y."/>
            <person name="O'Malley M.A."/>
            <person name="Stajich J.E."/>
            <person name="Spatafora J.W."/>
            <person name="Visel A."/>
            <person name="Grigoriev I.V."/>
        </authorList>
    </citation>
    <scope>NUCLEOTIDE SEQUENCE [LARGE SCALE GENOMIC DNA]</scope>
    <source>
        <strain evidence="1 2">NRRL 1336</strain>
    </source>
</reference>
<proteinExistence type="predicted"/>
<keyword evidence="2" id="KW-1185">Reference proteome</keyword>
<dbReference type="OrthoDB" id="28737at2759"/>
<dbReference type="EMBL" id="MCGE01000010">
    <property type="protein sequence ID" value="ORZ17322.1"/>
    <property type="molecule type" value="Genomic_DNA"/>
</dbReference>
<name>A0A1X2IIW3_9FUNG</name>
<evidence type="ECO:0000313" key="1">
    <source>
        <dbReference type="EMBL" id="ORZ17322.1"/>
    </source>
</evidence>